<comment type="caution">
    <text evidence="2">The sequence shown here is derived from an EMBL/GenBank/DDBJ whole genome shotgun (WGS) entry which is preliminary data.</text>
</comment>
<evidence type="ECO:0000313" key="3">
    <source>
        <dbReference type="Proteomes" id="UP001216907"/>
    </source>
</evidence>
<dbReference type="Proteomes" id="UP001216907">
    <property type="component" value="Unassembled WGS sequence"/>
</dbReference>
<reference evidence="2 3" key="1">
    <citation type="submission" date="2023-03" db="EMBL/GenBank/DDBJ databases">
        <title>Paludisphaera mucosa sp. nov. a novel planctomycete from northern fen.</title>
        <authorList>
            <person name="Ivanova A."/>
        </authorList>
    </citation>
    <scope>NUCLEOTIDE SEQUENCE [LARGE SCALE GENOMIC DNA]</scope>
    <source>
        <strain evidence="2 3">Pla2</strain>
    </source>
</reference>
<organism evidence="2 3">
    <name type="scientific">Paludisphaera mucosa</name>
    <dbReference type="NCBI Taxonomy" id="3030827"/>
    <lineage>
        <taxon>Bacteria</taxon>
        <taxon>Pseudomonadati</taxon>
        <taxon>Planctomycetota</taxon>
        <taxon>Planctomycetia</taxon>
        <taxon>Isosphaerales</taxon>
        <taxon>Isosphaeraceae</taxon>
        <taxon>Paludisphaera</taxon>
    </lineage>
</organism>
<name>A0ABT6F561_9BACT</name>
<dbReference type="RefSeq" id="WP_277859087.1">
    <property type="nucleotide sequence ID" value="NZ_JARRAG010000001.1"/>
</dbReference>
<dbReference type="EMBL" id="JARRAG010000001">
    <property type="protein sequence ID" value="MDG3002723.1"/>
    <property type="molecule type" value="Genomic_DNA"/>
</dbReference>
<feature type="compositionally biased region" description="Acidic residues" evidence="1">
    <location>
        <begin position="116"/>
        <end position="129"/>
    </location>
</feature>
<gene>
    <name evidence="2" type="ORF">PZE19_02890</name>
</gene>
<evidence type="ECO:0000256" key="1">
    <source>
        <dbReference type="SAM" id="MobiDB-lite"/>
    </source>
</evidence>
<proteinExistence type="predicted"/>
<sequence>MSSGTSGAQDWRAIACLAPTGERLLCVGESSSQVRAAYAGAWGEVIRDEDRPTVRAISLQRWTGQFWSGQWEHQTYLAVPATRTGKAPGGDAEGDVDGEIEMDGELENGLAVAVETEVEEVEDEEDDLLETGGSKSKSK</sequence>
<evidence type="ECO:0000313" key="2">
    <source>
        <dbReference type="EMBL" id="MDG3002723.1"/>
    </source>
</evidence>
<protein>
    <submittedName>
        <fullName evidence="2">Uncharacterized protein</fullName>
    </submittedName>
</protein>
<keyword evidence="3" id="KW-1185">Reference proteome</keyword>
<feature type="region of interest" description="Disordered" evidence="1">
    <location>
        <begin position="116"/>
        <end position="139"/>
    </location>
</feature>
<accession>A0ABT6F561</accession>